<dbReference type="Proteomes" id="UP001358586">
    <property type="component" value="Chromosome 12"/>
</dbReference>
<evidence type="ECO:0000313" key="2">
    <source>
        <dbReference type="Proteomes" id="UP001358586"/>
    </source>
</evidence>
<evidence type="ECO:0000313" key="1">
    <source>
        <dbReference type="EMBL" id="KAK5777464.1"/>
    </source>
</evidence>
<organism evidence="1 2">
    <name type="scientific">Gossypium arboreum</name>
    <name type="common">Tree cotton</name>
    <name type="synonym">Gossypium nanking</name>
    <dbReference type="NCBI Taxonomy" id="29729"/>
    <lineage>
        <taxon>Eukaryota</taxon>
        <taxon>Viridiplantae</taxon>
        <taxon>Streptophyta</taxon>
        <taxon>Embryophyta</taxon>
        <taxon>Tracheophyta</taxon>
        <taxon>Spermatophyta</taxon>
        <taxon>Magnoliopsida</taxon>
        <taxon>eudicotyledons</taxon>
        <taxon>Gunneridae</taxon>
        <taxon>Pentapetalae</taxon>
        <taxon>rosids</taxon>
        <taxon>malvids</taxon>
        <taxon>Malvales</taxon>
        <taxon>Malvaceae</taxon>
        <taxon>Malvoideae</taxon>
        <taxon>Gossypium</taxon>
    </lineage>
</organism>
<protein>
    <submittedName>
        <fullName evidence="1">Uncharacterized protein</fullName>
    </submittedName>
</protein>
<keyword evidence="2" id="KW-1185">Reference proteome</keyword>
<comment type="caution">
    <text evidence="1">The sequence shown here is derived from an EMBL/GenBank/DDBJ whole genome shotgun (WGS) entry which is preliminary data.</text>
</comment>
<reference evidence="1 2" key="1">
    <citation type="submission" date="2023-03" db="EMBL/GenBank/DDBJ databases">
        <title>WGS of Gossypium arboreum.</title>
        <authorList>
            <person name="Yu D."/>
        </authorList>
    </citation>
    <scope>NUCLEOTIDE SEQUENCE [LARGE SCALE GENOMIC DNA]</scope>
    <source>
        <tissue evidence="1">Leaf</tissue>
    </source>
</reference>
<accession>A0ABR0MU15</accession>
<sequence length="101" mass="11474">MPIPRLFCMPLETVQHLAKFCPWEVEATKKWEKPPKGVIKINFNVTVKENRMGYGVIIRDDDGFVLGGGGGFSDDRVSVQEAECITRKAWKLRASLIFMVM</sequence>
<dbReference type="EMBL" id="JARKNE010000012">
    <property type="protein sequence ID" value="KAK5777464.1"/>
    <property type="molecule type" value="Genomic_DNA"/>
</dbReference>
<proteinExistence type="predicted"/>
<name>A0ABR0MU15_GOSAR</name>
<gene>
    <name evidence="1" type="ORF">PVK06_045431</name>
</gene>